<keyword evidence="1" id="KW-0812">Transmembrane</keyword>
<gene>
    <name evidence="2" type="ORF">HNR53_003096</name>
</gene>
<keyword evidence="1" id="KW-1133">Transmembrane helix</keyword>
<evidence type="ECO:0000256" key="1">
    <source>
        <dbReference type="SAM" id="Phobius"/>
    </source>
</evidence>
<dbReference type="RefSeq" id="WP_184527451.1">
    <property type="nucleotide sequence ID" value="NZ_JACHGK010000011.1"/>
</dbReference>
<keyword evidence="3" id="KW-1185">Reference proteome</keyword>
<comment type="caution">
    <text evidence="2">The sequence shown here is derived from an EMBL/GenBank/DDBJ whole genome shotgun (WGS) entry which is preliminary data.</text>
</comment>
<dbReference type="Proteomes" id="UP000531594">
    <property type="component" value="Unassembled WGS sequence"/>
</dbReference>
<feature type="transmembrane region" description="Helical" evidence="1">
    <location>
        <begin position="245"/>
        <end position="265"/>
    </location>
</feature>
<proteinExistence type="predicted"/>
<name>A0A7X0HT99_9BACI</name>
<dbReference type="AlphaFoldDB" id="A0A7X0HT99"/>
<protein>
    <submittedName>
        <fullName evidence="2">Uncharacterized protein</fullName>
    </submittedName>
</protein>
<sequence>MEEVNFEEQLLKLSNNFHVDNSINKEIYDQLEYFYSINSRHEYFRISQLVFNQGDETNEVMELNLLYIIELAETNQSLFIKNYKKLYDHLRLGITQKKYIEDHLNRITNEHVAAKNEIQSAISEATAAISNIGLQADNQSEKLNEIEKHSRKITSDFVSILGIFSSVIFAAFGGLEILKNILGNIEKVQTGKLLVFSSITIGAIIFLVFLLLNGLSKLTGLKLRSCNCDSNESCSCNLVQKHPSIVIIYMIILFIFMIGVTEYFLDYRTLINDLINTWKSWIKLLIVFLLSLLFIISSTIWFRKKSDA</sequence>
<accession>A0A7X0HT99</accession>
<feature type="transmembrane region" description="Helical" evidence="1">
    <location>
        <begin position="280"/>
        <end position="302"/>
    </location>
</feature>
<organism evidence="2 3">
    <name type="scientific">Bacillus benzoevorans</name>
    <dbReference type="NCBI Taxonomy" id="1456"/>
    <lineage>
        <taxon>Bacteria</taxon>
        <taxon>Bacillati</taxon>
        <taxon>Bacillota</taxon>
        <taxon>Bacilli</taxon>
        <taxon>Bacillales</taxon>
        <taxon>Bacillaceae</taxon>
        <taxon>Bacillus</taxon>
    </lineage>
</organism>
<feature type="transmembrane region" description="Helical" evidence="1">
    <location>
        <begin position="195"/>
        <end position="215"/>
    </location>
</feature>
<evidence type="ECO:0000313" key="3">
    <source>
        <dbReference type="Proteomes" id="UP000531594"/>
    </source>
</evidence>
<evidence type="ECO:0000313" key="2">
    <source>
        <dbReference type="EMBL" id="MBB6446437.1"/>
    </source>
</evidence>
<keyword evidence="1" id="KW-0472">Membrane</keyword>
<reference evidence="2 3" key="1">
    <citation type="submission" date="2020-08" db="EMBL/GenBank/DDBJ databases">
        <title>Genomic Encyclopedia of Type Strains, Phase IV (KMG-IV): sequencing the most valuable type-strain genomes for metagenomic binning, comparative biology and taxonomic classification.</title>
        <authorList>
            <person name="Goeker M."/>
        </authorList>
    </citation>
    <scope>NUCLEOTIDE SEQUENCE [LARGE SCALE GENOMIC DNA]</scope>
    <source>
        <strain evidence="2 3">DSM 5391</strain>
    </source>
</reference>
<dbReference type="EMBL" id="JACHGK010000011">
    <property type="protein sequence ID" value="MBB6446437.1"/>
    <property type="molecule type" value="Genomic_DNA"/>
</dbReference>
<feature type="transmembrane region" description="Helical" evidence="1">
    <location>
        <begin position="157"/>
        <end position="175"/>
    </location>
</feature>